<dbReference type="PRINTS" id="PR01036">
    <property type="entry name" value="TCRTETB"/>
</dbReference>
<evidence type="ECO:0000259" key="14">
    <source>
        <dbReference type="PROSITE" id="PS50850"/>
    </source>
</evidence>
<feature type="transmembrane region" description="Helical" evidence="13">
    <location>
        <begin position="178"/>
        <end position="197"/>
    </location>
</feature>
<protein>
    <recommendedName>
        <fullName evidence="12">Tetracycline resistance protein</fullName>
    </recommendedName>
</protein>
<dbReference type="SUPFAM" id="SSF103473">
    <property type="entry name" value="MFS general substrate transporter"/>
    <property type="match status" value="2"/>
</dbReference>
<dbReference type="STRING" id="700015.Corgl_1390"/>
<dbReference type="PANTHER" id="PTHR23501">
    <property type="entry name" value="MAJOR FACILITATOR SUPERFAMILY"/>
    <property type="match status" value="1"/>
</dbReference>
<feature type="transmembrane region" description="Helical" evidence="13">
    <location>
        <begin position="91"/>
        <end position="114"/>
    </location>
</feature>
<dbReference type="Gene3D" id="1.20.1250.20">
    <property type="entry name" value="MFS general substrate transporter like domains"/>
    <property type="match status" value="2"/>
</dbReference>
<dbReference type="eggNOG" id="COG0477">
    <property type="taxonomic scope" value="Bacteria"/>
</dbReference>
<dbReference type="Proteomes" id="UP000006851">
    <property type="component" value="Chromosome"/>
</dbReference>
<evidence type="ECO:0000256" key="10">
    <source>
        <dbReference type="ARBA" id="ARBA00023136"/>
    </source>
</evidence>
<dbReference type="GO" id="GO:0046677">
    <property type="term" value="P:response to antibiotic"/>
    <property type="evidence" value="ECO:0007669"/>
    <property type="project" value="UniProtKB-KW"/>
</dbReference>
<evidence type="ECO:0000256" key="6">
    <source>
        <dbReference type="ARBA" id="ARBA00022692"/>
    </source>
</evidence>
<feature type="transmembrane region" description="Helical" evidence="13">
    <location>
        <begin position="148"/>
        <end position="172"/>
    </location>
</feature>
<keyword evidence="16" id="KW-1185">Reference proteome</keyword>
<feature type="transmembrane region" description="Helical" evidence="13">
    <location>
        <begin position="436"/>
        <end position="457"/>
    </location>
</feature>
<feature type="transmembrane region" description="Helical" evidence="13">
    <location>
        <begin position="264"/>
        <end position="290"/>
    </location>
</feature>
<name>F2NAN5_CORGP</name>
<feature type="transmembrane region" description="Helical" evidence="13">
    <location>
        <begin position="357"/>
        <end position="377"/>
    </location>
</feature>
<evidence type="ECO:0000256" key="3">
    <source>
        <dbReference type="ARBA" id="ARBA00007520"/>
    </source>
</evidence>
<dbReference type="RefSeq" id="WP_013709233.1">
    <property type="nucleotide sequence ID" value="NC_015389.1"/>
</dbReference>
<organism evidence="15 16">
    <name type="scientific">Coriobacterium glomerans (strain ATCC 49209 / DSM 20642 / JCM 10262 / PW2)</name>
    <dbReference type="NCBI Taxonomy" id="700015"/>
    <lineage>
        <taxon>Bacteria</taxon>
        <taxon>Bacillati</taxon>
        <taxon>Actinomycetota</taxon>
        <taxon>Coriobacteriia</taxon>
        <taxon>Coriobacteriales</taxon>
        <taxon>Coriobacteriaceae</taxon>
        <taxon>Coriobacterium</taxon>
    </lineage>
</organism>
<feature type="transmembrane region" description="Helical" evidence="13">
    <location>
        <begin position="25"/>
        <end position="47"/>
    </location>
</feature>
<evidence type="ECO:0000256" key="8">
    <source>
        <dbReference type="ARBA" id="ARBA00022989"/>
    </source>
</evidence>
<comment type="similarity">
    <text evidence="3">Belongs to the major facilitator superfamily. TCR/Tet family.</text>
</comment>
<keyword evidence="10 13" id="KW-0472">Membrane</keyword>
<keyword evidence="11" id="KW-0046">Antibiotic resistance</keyword>
<dbReference type="PROSITE" id="PS50850">
    <property type="entry name" value="MFS"/>
    <property type="match status" value="1"/>
</dbReference>
<evidence type="ECO:0000256" key="5">
    <source>
        <dbReference type="ARBA" id="ARBA00022475"/>
    </source>
</evidence>
<evidence type="ECO:0000313" key="16">
    <source>
        <dbReference type="Proteomes" id="UP000006851"/>
    </source>
</evidence>
<keyword evidence="7" id="KW-0375">Hydrogen ion transport</keyword>
<dbReference type="Pfam" id="PF07690">
    <property type="entry name" value="MFS_1"/>
    <property type="match status" value="2"/>
</dbReference>
<dbReference type="PANTHER" id="PTHR23501:SF188">
    <property type="entry name" value="TETRACYCLINE RESISTANCE PROTEIN"/>
    <property type="match status" value="1"/>
</dbReference>
<keyword evidence="6 13" id="KW-0812">Transmembrane</keyword>
<feature type="transmembrane region" description="Helical" evidence="13">
    <location>
        <begin position="234"/>
        <end position="252"/>
    </location>
</feature>
<keyword evidence="8 13" id="KW-1133">Transmembrane helix</keyword>
<sequence length="466" mass="49333">MAELVAVERVGDDLFEENRLKTKKALPALLIVFLLGTLMTQAFNLVFQNIGDTLGMSGSAALLSTLPGIVLGVVCMLYGTLCDFISPKHMTLFGVSSLIAGSLLGFFGSFNFWIALVARMIQTAGGQVAGSVFLVMSVKYLTDKEKAIYIGIYNAVYYLAAAVGIFAGGIITSIDWKYLFLVPGISLIFIPSLIKYTPDISAEGERIDGIGITIFAVLAGLIAVYFSFPSLTLIIAAISVAAILIVWILKAGHPFLSRSFVTNAAYMSVVLMVFMICFFNFACVPIYNALGDALYSVPLTEVSSWLTAVYIFAAIVGVGSGPAINALGRSKTLVLAASLMIIGFGGSALLLSKGFVVLSVLACLFVGGMTIAYTPLYDTASDALPKEEGGRGIGILDLMLNTASSIGMAVYSSLIINKHLSAYSPIGASAGEPALISNIFLIMSAVSALSLIVFLVFRKVTLKHLL</sequence>
<feature type="domain" description="Major facilitator superfamily (MFS) profile" evidence="14">
    <location>
        <begin position="25"/>
        <end position="462"/>
    </location>
</feature>
<reference evidence="16" key="1">
    <citation type="journal article" date="2013" name="Stand. Genomic Sci.">
        <title>Complete genome sequence of Coriobacterium glomerans type strain (PW2(T)) from the midgut of Pyrrhocoris apterus L. (red soldier bug).</title>
        <authorList>
            <person name="Stackebrandt E."/>
            <person name="Zeytun A."/>
            <person name="Lapidus A."/>
            <person name="Nolan M."/>
            <person name="Lucas S."/>
            <person name="Hammon N."/>
            <person name="Deshpande S."/>
            <person name="Cheng J.F."/>
            <person name="Tapia R."/>
            <person name="Goodwin L.A."/>
            <person name="Pitluck S."/>
            <person name="Liolios K."/>
            <person name="Pagani I."/>
            <person name="Ivanova N."/>
            <person name="Mavromatis K."/>
            <person name="Mikhailova N."/>
            <person name="Huntemann M."/>
            <person name="Pati A."/>
            <person name="Chen A."/>
            <person name="Palaniappan K."/>
            <person name="Chang Y.J."/>
            <person name="Land M."/>
            <person name="Hauser L."/>
            <person name="Rohde M."/>
            <person name="Pukall R."/>
            <person name="Goker M."/>
            <person name="Detter J.C."/>
            <person name="Woyke T."/>
            <person name="Bristow J."/>
            <person name="Eisen J.A."/>
            <person name="Markowitz V."/>
            <person name="Hugenholtz P."/>
            <person name="Kyrpides N.C."/>
            <person name="Klenk H.P."/>
        </authorList>
    </citation>
    <scope>NUCLEOTIDE SEQUENCE</scope>
    <source>
        <strain evidence="16">ATCC 49209 / DSM 20642 / JCM 10262 / PW2</strain>
    </source>
</reference>
<evidence type="ECO:0000256" key="7">
    <source>
        <dbReference type="ARBA" id="ARBA00022781"/>
    </source>
</evidence>
<evidence type="ECO:0000256" key="9">
    <source>
        <dbReference type="ARBA" id="ARBA00023065"/>
    </source>
</evidence>
<proteinExistence type="inferred from homology"/>
<evidence type="ECO:0000256" key="2">
    <source>
        <dbReference type="ARBA" id="ARBA00004651"/>
    </source>
</evidence>
<evidence type="ECO:0000256" key="13">
    <source>
        <dbReference type="SAM" id="Phobius"/>
    </source>
</evidence>
<evidence type="ECO:0000256" key="1">
    <source>
        <dbReference type="ARBA" id="ARBA00003279"/>
    </source>
</evidence>
<keyword evidence="4" id="KW-0813">Transport</keyword>
<keyword evidence="4" id="KW-0050">Antiport</keyword>
<evidence type="ECO:0000256" key="12">
    <source>
        <dbReference type="ARBA" id="ARBA00040630"/>
    </source>
</evidence>
<dbReference type="GO" id="GO:0005886">
    <property type="term" value="C:plasma membrane"/>
    <property type="evidence" value="ECO:0007669"/>
    <property type="project" value="UniProtKB-SubCell"/>
</dbReference>
<dbReference type="GO" id="GO:1902600">
    <property type="term" value="P:proton transmembrane transport"/>
    <property type="evidence" value="ECO:0007669"/>
    <property type="project" value="UniProtKB-KW"/>
</dbReference>
<dbReference type="InterPro" id="IPR011701">
    <property type="entry name" value="MFS"/>
</dbReference>
<feature type="transmembrane region" description="Helical" evidence="13">
    <location>
        <begin position="59"/>
        <end position="79"/>
    </location>
</feature>
<dbReference type="HOGENOM" id="CLU_000960_3_2_11"/>
<dbReference type="AlphaFoldDB" id="F2NAN5"/>
<evidence type="ECO:0000313" key="15">
    <source>
        <dbReference type="EMBL" id="AEB07491.1"/>
    </source>
</evidence>
<dbReference type="InterPro" id="IPR036259">
    <property type="entry name" value="MFS_trans_sf"/>
</dbReference>
<feature type="transmembrane region" description="Helical" evidence="13">
    <location>
        <begin position="333"/>
        <end position="351"/>
    </location>
</feature>
<keyword evidence="9" id="KW-0406">Ion transport</keyword>
<comment type="function">
    <text evidence="1">Resistance to tetracycline by an active tetracycline efflux. This is an energy-dependent process that decreases the accumulation of the antibiotic in whole cells. This protein functions as a metal-tetracycline/H(+) antiporter.</text>
</comment>
<feature type="transmembrane region" description="Helical" evidence="13">
    <location>
        <begin position="302"/>
        <end position="321"/>
    </location>
</feature>
<dbReference type="KEGG" id="cgo:Corgl_1390"/>
<accession>F2NAN5</accession>
<comment type="subcellular location">
    <subcellularLocation>
        <location evidence="2">Cell membrane</location>
        <topology evidence="2">Multi-pass membrane protein</topology>
    </subcellularLocation>
</comment>
<evidence type="ECO:0000256" key="4">
    <source>
        <dbReference type="ARBA" id="ARBA00022449"/>
    </source>
</evidence>
<dbReference type="GO" id="GO:0015297">
    <property type="term" value="F:antiporter activity"/>
    <property type="evidence" value="ECO:0007669"/>
    <property type="project" value="UniProtKB-KW"/>
</dbReference>
<dbReference type="InterPro" id="IPR020846">
    <property type="entry name" value="MFS_dom"/>
</dbReference>
<feature type="transmembrane region" description="Helical" evidence="13">
    <location>
        <begin position="209"/>
        <end position="228"/>
    </location>
</feature>
<keyword evidence="5" id="KW-1003">Cell membrane</keyword>
<feature type="transmembrane region" description="Helical" evidence="13">
    <location>
        <begin position="398"/>
        <end position="416"/>
    </location>
</feature>
<evidence type="ECO:0000256" key="11">
    <source>
        <dbReference type="ARBA" id="ARBA00023251"/>
    </source>
</evidence>
<dbReference type="EMBL" id="CP002628">
    <property type="protein sequence ID" value="AEB07491.1"/>
    <property type="molecule type" value="Genomic_DNA"/>
</dbReference>
<dbReference type="OrthoDB" id="7375466at2"/>
<gene>
    <name evidence="15" type="ordered locus">Corgl_1390</name>
</gene>